<proteinExistence type="predicted"/>
<evidence type="ECO:0000313" key="2">
    <source>
        <dbReference type="Proteomes" id="UP001152604"/>
    </source>
</evidence>
<protein>
    <submittedName>
        <fullName evidence="1">Uncharacterized protein</fullName>
    </submittedName>
</protein>
<reference evidence="1" key="1">
    <citation type="submission" date="2022-03" db="EMBL/GenBank/DDBJ databases">
        <authorList>
            <person name="Brunel B."/>
        </authorList>
    </citation>
    <scope>NUCLEOTIDE SEQUENCE</scope>
    <source>
        <strain evidence="1">STM4922sample</strain>
    </source>
</reference>
<name>A0ABN8KA78_9HYPH</name>
<evidence type="ECO:0000313" key="1">
    <source>
        <dbReference type="EMBL" id="CAH2407156.1"/>
    </source>
</evidence>
<accession>A0ABN8KA78</accession>
<gene>
    <name evidence="1" type="ORF">MES4922_60124</name>
</gene>
<sequence>MVAGIKPFFSIALVTLEALCSVSHPAFSLVEAVVHPARNMLNIKSPMANALPAADRRLPSGF</sequence>
<dbReference type="Proteomes" id="UP001152604">
    <property type="component" value="Unassembled WGS sequence"/>
</dbReference>
<keyword evidence="2" id="KW-1185">Reference proteome</keyword>
<dbReference type="EMBL" id="CAKXZS010000056">
    <property type="protein sequence ID" value="CAH2407156.1"/>
    <property type="molecule type" value="Genomic_DNA"/>
</dbReference>
<comment type="caution">
    <text evidence="1">The sequence shown here is derived from an EMBL/GenBank/DDBJ whole genome shotgun (WGS) entry which is preliminary data.</text>
</comment>
<organism evidence="1 2">
    <name type="scientific">Mesorhizobium ventifaucium</name>
    <dbReference type="NCBI Taxonomy" id="666020"/>
    <lineage>
        <taxon>Bacteria</taxon>
        <taxon>Pseudomonadati</taxon>
        <taxon>Pseudomonadota</taxon>
        <taxon>Alphaproteobacteria</taxon>
        <taxon>Hyphomicrobiales</taxon>
        <taxon>Phyllobacteriaceae</taxon>
        <taxon>Mesorhizobium</taxon>
    </lineage>
</organism>